<comment type="catalytic activity">
    <reaction evidence="30">
        <text>L-seryl-[protein] + NAD(+) = O-(ADP-D-ribosyl)-L-seryl-[protein] + nicotinamide + H(+)</text>
        <dbReference type="Rhea" id="RHEA:58232"/>
        <dbReference type="Rhea" id="RHEA-COMP:9863"/>
        <dbReference type="Rhea" id="RHEA-COMP:15091"/>
        <dbReference type="ChEBI" id="CHEBI:15378"/>
        <dbReference type="ChEBI" id="CHEBI:17154"/>
        <dbReference type="ChEBI" id="CHEBI:29999"/>
        <dbReference type="ChEBI" id="CHEBI:57540"/>
        <dbReference type="ChEBI" id="CHEBI:142556"/>
    </reaction>
    <physiologicalReaction direction="left-to-right" evidence="30">
        <dbReference type="Rhea" id="RHEA:58233"/>
    </physiologicalReaction>
</comment>
<keyword evidence="9" id="KW-0399">Innate immunity</keyword>
<dbReference type="Pfam" id="PF00645">
    <property type="entry name" value="zf-PARP"/>
    <property type="match status" value="2"/>
</dbReference>
<dbReference type="GO" id="GO:0051287">
    <property type="term" value="F:NAD binding"/>
    <property type="evidence" value="ECO:0007669"/>
    <property type="project" value="UniProtKB-UniRule"/>
</dbReference>
<dbReference type="GO" id="GO:0003950">
    <property type="term" value="F:NAD+ poly-ADP-ribosyltransferase activity"/>
    <property type="evidence" value="ECO:0007669"/>
    <property type="project" value="UniProtKB-UniRule"/>
</dbReference>
<feature type="compositionally biased region" description="Low complexity" evidence="33">
    <location>
        <begin position="483"/>
        <end position="501"/>
    </location>
</feature>
<dbReference type="FunFam" id="2.20.25.630:FF:000001">
    <property type="entry name" value="Poly [ADP-ribose] polymerase"/>
    <property type="match status" value="1"/>
</dbReference>
<comment type="catalytic activity">
    <reaction evidence="27 32">
        <text>NAD(+) + (ADP-D-ribosyl)n-acceptor = nicotinamide + (ADP-D-ribosyl)n+1-acceptor + H(+).</text>
        <dbReference type="EC" id="2.4.2.30"/>
    </reaction>
</comment>
<dbReference type="GO" id="GO:0008270">
    <property type="term" value="F:zinc ion binding"/>
    <property type="evidence" value="ECO:0007669"/>
    <property type="project" value="UniProtKB-KW"/>
</dbReference>
<dbReference type="GO" id="GO:0140815">
    <property type="term" value="F:NAD+-protein-histidine ADP-ribosyltransferase activity"/>
    <property type="evidence" value="ECO:0007669"/>
    <property type="project" value="RHEA"/>
</dbReference>
<dbReference type="Pfam" id="PF21728">
    <property type="entry name" value="PADR1_N"/>
    <property type="match status" value="1"/>
</dbReference>
<dbReference type="Gene3D" id="2.20.25.630">
    <property type="match status" value="1"/>
</dbReference>
<dbReference type="InterPro" id="IPR036420">
    <property type="entry name" value="BRCT_dom_sf"/>
</dbReference>
<dbReference type="GO" id="GO:0003677">
    <property type="term" value="F:DNA binding"/>
    <property type="evidence" value="ECO:0007669"/>
    <property type="project" value="UniProtKB-UniRule"/>
</dbReference>
<keyword evidence="5" id="KW-0158">Chromosome</keyword>
<evidence type="ECO:0000256" key="33">
    <source>
        <dbReference type="SAM" id="MobiDB-lite"/>
    </source>
</evidence>
<comment type="similarity">
    <text evidence="26">Belongs to the ARTD/PARP family.</text>
</comment>
<feature type="domain" description="PARP-type" evidence="34">
    <location>
        <begin position="115"/>
        <end position="204"/>
    </location>
</feature>
<dbReference type="GO" id="GO:0140805">
    <property type="term" value="F:NAD+-protein-serine ADP-ribosyltransferase activity"/>
    <property type="evidence" value="ECO:0007669"/>
    <property type="project" value="RHEA"/>
</dbReference>
<accession>A0A0K2SYF4</accession>
<organism evidence="39">
    <name type="scientific">Lepeophtheirus salmonis</name>
    <name type="common">Salmon louse</name>
    <name type="synonym">Caligus salmonis</name>
    <dbReference type="NCBI Taxonomy" id="72036"/>
    <lineage>
        <taxon>Eukaryota</taxon>
        <taxon>Metazoa</taxon>
        <taxon>Ecdysozoa</taxon>
        <taxon>Arthropoda</taxon>
        <taxon>Crustacea</taxon>
        <taxon>Multicrustacea</taxon>
        <taxon>Hexanauplia</taxon>
        <taxon>Copepoda</taxon>
        <taxon>Siphonostomatoida</taxon>
        <taxon>Caligidae</taxon>
        <taxon>Lepeophtheirus</taxon>
    </lineage>
</organism>
<dbReference type="PROSITE" id="PS50172">
    <property type="entry name" value="BRCT"/>
    <property type="match status" value="1"/>
</dbReference>
<dbReference type="GO" id="GO:0005694">
    <property type="term" value="C:chromosome"/>
    <property type="evidence" value="ECO:0007669"/>
    <property type="project" value="UniProtKB-SubCell"/>
</dbReference>
<evidence type="ECO:0000256" key="18">
    <source>
        <dbReference type="ARBA" id="ARBA00022859"/>
    </source>
</evidence>
<dbReference type="Pfam" id="PF08063">
    <property type="entry name" value="Zn_ribbon_PADR1"/>
    <property type="match status" value="1"/>
</dbReference>
<comment type="catalytic activity">
    <reaction evidence="28">
        <text>L-histidyl-[protein] + NAD(+) = N(tele)-(ADP-D-ribosyl)-L-histidyl-[protein] + nicotinamide + H(+)</text>
        <dbReference type="Rhea" id="RHEA:72071"/>
        <dbReference type="Rhea" id="RHEA-COMP:9745"/>
        <dbReference type="Rhea" id="RHEA-COMP:18085"/>
        <dbReference type="ChEBI" id="CHEBI:15378"/>
        <dbReference type="ChEBI" id="CHEBI:17154"/>
        <dbReference type="ChEBI" id="CHEBI:29979"/>
        <dbReference type="ChEBI" id="CHEBI:57540"/>
        <dbReference type="ChEBI" id="CHEBI:191398"/>
    </reaction>
    <physiologicalReaction direction="left-to-right" evidence="28">
        <dbReference type="Rhea" id="RHEA:72072"/>
    </physiologicalReaction>
</comment>
<dbReference type="OrthoDB" id="429950at2759"/>
<dbReference type="GO" id="GO:0140806">
    <property type="term" value="F:NAD+-protein-aspartate ADP-ribosyltransferase activity"/>
    <property type="evidence" value="ECO:0007669"/>
    <property type="project" value="RHEA"/>
</dbReference>
<dbReference type="PROSITE" id="PS50064">
    <property type="entry name" value="ZF_PARP_2"/>
    <property type="match status" value="2"/>
</dbReference>
<reference evidence="39" key="1">
    <citation type="submission" date="2014-05" db="EMBL/GenBank/DDBJ databases">
        <authorList>
            <person name="Chronopoulou M."/>
        </authorList>
    </citation>
    <scope>NUCLEOTIDE SEQUENCE</scope>
    <source>
        <tissue evidence="39">Whole organism</tissue>
    </source>
</reference>
<dbReference type="SMART" id="SM01336">
    <property type="entry name" value="zf-PARP"/>
    <property type="match status" value="2"/>
</dbReference>
<dbReference type="GO" id="GO:0016779">
    <property type="term" value="F:nucleotidyltransferase activity"/>
    <property type="evidence" value="ECO:0007669"/>
    <property type="project" value="UniProtKB-KW"/>
</dbReference>
<keyword evidence="12" id="KW-0548">Nucleotidyltransferase</keyword>
<evidence type="ECO:0000256" key="19">
    <source>
        <dbReference type="ARBA" id="ARBA00023015"/>
    </source>
</evidence>
<dbReference type="InterPro" id="IPR036957">
    <property type="entry name" value="Znf_PARP_sf"/>
</dbReference>
<feature type="domain" description="PARP catalytic" evidence="36">
    <location>
        <begin position="774"/>
        <end position="997"/>
    </location>
</feature>
<evidence type="ECO:0000259" key="36">
    <source>
        <dbReference type="PROSITE" id="PS51059"/>
    </source>
</evidence>
<dbReference type="InterPro" id="IPR001510">
    <property type="entry name" value="Znf_PARP"/>
</dbReference>
<dbReference type="SMART" id="SM01335">
    <property type="entry name" value="PADR1"/>
    <property type="match status" value="1"/>
</dbReference>
<evidence type="ECO:0000256" key="2">
    <source>
        <dbReference type="ARBA" id="ARBA00004514"/>
    </source>
</evidence>
<comment type="subcellular location">
    <subcellularLocation>
        <location evidence="1">Chromosome</location>
    </subcellularLocation>
    <subcellularLocation>
        <location evidence="2">Cytoplasm</location>
        <location evidence="2">Cytosol</location>
    </subcellularLocation>
    <subcellularLocation>
        <location evidence="3">Nucleus</location>
        <location evidence="3">Nucleolus</location>
    </subcellularLocation>
</comment>
<feature type="domain" description="WGR" evidence="38">
    <location>
        <begin position="521"/>
        <end position="619"/>
    </location>
</feature>
<evidence type="ECO:0000256" key="5">
    <source>
        <dbReference type="ARBA" id="ARBA00022454"/>
    </source>
</evidence>
<evidence type="ECO:0000256" key="16">
    <source>
        <dbReference type="ARBA" id="ARBA00022771"/>
    </source>
</evidence>
<evidence type="ECO:0000256" key="20">
    <source>
        <dbReference type="ARBA" id="ARBA00023027"/>
    </source>
</evidence>
<dbReference type="PROSITE" id="PS51060">
    <property type="entry name" value="PARP_ALPHA_HD"/>
    <property type="match status" value="1"/>
</dbReference>
<dbReference type="InterPro" id="IPR008893">
    <property type="entry name" value="WGR_domain"/>
</dbReference>
<keyword evidence="8" id="KW-0021">Allosteric enzyme</keyword>
<dbReference type="CDD" id="cd01437">
    <property type="entry name" value="parp_like"/>
    <property type="match status" value="1"/>
</dbReference>
<dbReference type="GO" id="GO:0070212">
    <property type="term" value="P:protein poly-ADP-ribosylation"/>
    <property type="evidence" value="ECO:0007669"/>
    <property type="project" value="TreeGrafter"/>
</dbReference>
<evidence type="ECO:0000256" key="29">
    <source>
        <dbReference type="ARBA" id="ARBA00048339"/>
    </source>
</evidence>
<evidence type="ECO:0000256" key="30">
    <source>
        <dbReference type="ARBA" id="ARBA00048575"/>
    </source>
</evidence>
<evidence type="ECO:0000256" key="6">
    <source>
        <dbReference type="ARBA" id="ARBA00022490"/>
    </source>
</evidence>
<dbReference type="Pfam" id="PF00644">
    <property type="entry name" value="PARP"/>
    <property type="match status" value="1"/>
</dbReference>
<feature type="domain" description="PARP alpha-helical" evidence="37">
    <location>
        <begin position="644"/>
        <end position="762"/>
    </location>
</feature>
<protein>
    <recommendedName>
        <fullName evidence="31 32">Poly [ADP-ribose] polymerase</fullName>
        <ecNumber evidence="4 32">2.4.2.30</ecNumber>
    </recommendedName>
</protein>
<keyword evidence="22" id="KW-0804">Transcription</keyword>
<dbReference type="GO" id="GO:0005730">
    <property type="term" value="C:nucleolus"/>
    <property type="evidence" value="ECO:0007669"/>
    <property type="project" value="UniProtKB-SubCell"/>
</dbReference>
<comment type="catalytic activity">
    <reaction evidence="24">
        <text>L-glutamyl-[protein] + NAD(+) = 5-O-(ADP-D-ribosyl)-L-glutamyl-[protein] + nicotinamide</text>
        <dbReference type="Rhea" id="RHEA:58224"/>
        <dbReference type="Rhea" id="RHEA-COMP:10208"/>
        <dbReference type="Rhea" id="RHEA-COMP:15089"/>
        <dbReference type="ChEBI" id="CHEBI:17154"/>
        <dbReference type="ChEBI" id="CHEBI:29973"/>
        <dbReference type="ChEBI" id="CHEBI:57540"/>
        <dbReference type="ChEBI" id="CHEBI:142540"/>
    </reaction>
    <physiologicalReaction direction="left-to-right" evidence="24">
        <dbReference type="Rhea" id="RHEA:58225"/>
    </physiologicalReaction>
</comment>
<dbReference type="GO" id="GO:0140807">
    <property type="term" value="F:NAD+-protein-glutamate ADP-ribosyltransferase activity"/>
    <property type="evidence" value="ECO:0007669"/>
    <property type="project" value="RHEA"/>
</dbReference>
<dbReference type="PROSITE" id="PS51977">
    <property type="entry name" value="WGR"/>
    <property type="match status" value="1"/>
</dbReference>
<evidence type="ECO:0000256" key="22">
    <source>
        <dbReference type="ARBA" id="ARBA00023163"/>
    </source>
</evidence>
<dbReference type="Gene3D" id="1.20.142.10">
    <property type="entry name" value="Poly(ADP-ribose) polymerase, regulatory domain"/>
    <property type="match status" value="1"/>
</dbReference>
<dbReference type="InterPro" id="IPR008288">
    <property type="entry name" value="PARP"/>
</dbReference>
<evidence type="ECO:0000256" key="13">
    <source>
        <dbReference type="ARBA" id="ARBA00022723"/>
    </source>
</evidence>
<keyword evidence="23 32" id="KW-0539">Nucleus</keyword>
<dbReference type="InterPro" id="IPR036616">
    <property type="entry name" value="Poly(ADP-ribose)pol_reg_dom_sf"/>
</dbReference>
<proteinExistence type="inferred from homology"/>
<evidence type="ECO:0000256" key="4">
    <source>
        <dbReference type="ARBA" id="ARBA00012020"/>
    </source>
</evidence>
<sequence length="997" mass="112867">MGDADASSLPYLGEYAKSGRASCKKCKITIEKGVLRLAIMVQSPMFDGKVPHWHHAKCFFTKARPHTVGEIGHFDDLRWEDQEKLRELVKDALAGKIPGTKGKGQSKNGTIGKDFRIEYSKSGGAKCNVCEEKIKKGLVRVSKKEYQSERALRYGPYDAWNHLKCFAQKQEELGYFDSGDSLDGFKTLSQDDQKEVKSLIKKIESIKRKIKEENGPESKKIKVDPEEEKIKGDIKNQMKKLYYYRDNLSKLKKKELDYIQEHNCQDIISGLEPTLDRIADGMTFGALNRCSECSNGQLAFKGSNGYQCTGDISEWTRCVYKTHDPERTPFKIPQEFREEYSWFQLYKGSVKKRIIPIGEDIKVLPTKVEKDRAARVIKNPFKDLKFFLEGSVDKKSIEKQIKDLGGRVSSRISANTAAIIADSSSVGKMTDNIEKAKSLQIQVIPPESLDKAMKIDPETLIKQHSICEWGSEPSSRIPHLKKVSSSGSSNSGSKANSTSKSVKLTLKGGGCVDPDSGLDNKCHVFKKGDTLYSSVLGAVSVQDGKNSYYKLQILKHDKKNHRYYLFRSWGRVGTTIGGKKTEDFDSSSDAIREFERLYEEKTGNLWRHRNKFEKLPGKFYPLDIDFGSSQSDAESKKLVLSESKSKLALPIKELISLIFDVESMKKALVEFEIDLNKMPLGKLSRKQIEKAYSILNEAQNLLDSKTQSQSKVIDATNRFFTLIPHDFGMNSPPLLEDLELIKNKIEMLDNLLEIEVAYSLLQSDSSSQENGDIDPFDSYYKKLNTELEVVDNSSEEYQILEKYVQNTHAATHDMYSLEIESILKVNRKGENKKFKPFRKLPNRRLLWHGSRMTNFVGILSQGLKIAPPEAPVTGYMFGKGIYFADMVSKSANYCHTSKKKNTGLLMLCDVALGNIYEKTSAEYVEKLPPGKHSTMGIGKTQPDPNDVTEIDGSTIQYGKSVKDDNLKSDLLYNEFIVYDVAQVQCKYLFRLKFNYKI</sequence>
<dbReference type="Pfam" id="PF05406">
    <property type="entry name" value="WGR"/>
    <property type="match status" value="1"/>
</dbReference>
<dbReference type="SMART" id="SM00773">
    <property type="entry name" value="WGR"/>
    <property type="match status" value="1"/>
</dbReference>
<dbReference type="GO" id="GO:0006302">
    <property type="term" value="P:double-strand break repair"/>
    <property type="evidence" value="ECO:0007669"/>
    <property type="project" value="TreeGrafter"/>
</dbReference>
<dbReference type="InterPro" id="IPR050800">
    <property type="entry name" value="ARTD/PARP"/>
</dbReference>
<dbReference type="Gene3D" id="3.90.228.10">
    <property type="match status" value="1"/>
</dbReference>
<evidence type="ECO:0000259" key="34">
    <source>
        <dbReference type="PROSITE" id="PS50064"/>
    </source>
</evidence>
<dbReference type="FunFam" id="3.90.228.10:FF:000002">
    <property type="entry name" value="Poly [ADP-ribose] polymerase"/>
    <property type="match status" value="1"/>
</dbReference>
<dbReference type="GO" id="GO:0005829">
    <property type="term" value="C:cytosol"/>
    <property type="evidence" value="ECO:0007669"/>
    <property type="project" value="UniProtKB-SubCell"/>
</dbReference>
<dbReference type="PROSITE" id="PS52007">
    <property type="entry name" value="PADR1"/>
    <property type="match status" value="1"/>
</dbReference>
<evidence type="ECO:0000256" key="31">
    <source>
        <dbReference type="ARBA" id="ARBA00071874"/>
    </source>
</evidence>
<dbReference type="AlphaFoldDB" id="A0A0K2SYF4"/>
<dbReference type="EC" id="2.4.2.30" evidence="4 32"/>
<evidence type="ECO:0000256" key="27">
    <source>
        <dbReference type="ARBA" id="ARBA00033987"/>
    </source>
</evidence>
<evidence type="ECO:0000259" key="38">
    <source>
        <dbReference type="PROSITE" id="PS51977"/>
    </source>
</evidence>
<evidence type="ECO:0000256" key="14">
    <source>
        <dbReference type="ARBA" id="ARBA00022737"/>
    </source>
</evidence>
<evidence type="ECO:0000256" key="26">
    <source>
        <dbReference type="ARBA" id="ARBA00024347"/>
    </source>
</evidence>
<evidence type="ECO:0000256" key="3">
    <source>
        <dbReference type="ARBA" id="ARBA00004604"/>
    </source>
</evidence>
<feature type="domain" description="PARP-type" evidence="34">
    <location>
        <begin position="11"/>
        <end position="93"/>
    </location>
</feature>
<keyword evidence="10 32" id="KW-0328">Glycosyltransferase</keyword>
<keyword evidence="18" id="KW-0391">Immunity</keyword>
<dbReference type="PROSITE" id="PS00347">
    <property type="entry name" value="ZF_PARP_1"/>
    <property type="match status" value="1"/>
</dbReference>
<name>A0A0K2SYF4_LEPSM</name>
<evidence type="ECO:0000256" key="21">
    <source>
        <dbReference type="ARBA" id="ARBA00023125"/>
    </source>
</evidence>
<keyword evidence="11 32" id="KW-0808">Transferase</keyword>
<dbReference type="InterPro" id="IPR004102">
    <property type="entry name" value="Poly(ADP-ribose)pol_reg_dom"/>
</dbReference>
<evidence type="ECO:0000256" key="1">
    <source>
        <dbReference type="ARBA" id="ARBA00004286"/>
    </source>
</evidence>
<evidence type="ECO:0000256" key="7">
    <source>
        <dbReference type="ARBA" id="ARBA00022499"/>
    </source>
</evidence>
<dbReference type="Pfam" id="PF02877">
    <property type="entry name" value="PARP_reg"/>
    <property type="match status" value="1"/>
</dbReference>
<keyword evidence="17 32" id="KW-0862">Zinc</keyword>
<dbReference type="PIRSF" id="PIRSF000489">
    <property type="entry name" value="NAD_ADPRT"/>
    <property type="match status" value="1"/>
</dbReference>
<evidence type="ECO:0000256" key="11">
    <source>
        <dbReference type="ARBA" id="ARBA00022679"/>
    </source>
</evidence>
<evidence type="ECO:0000256" key="32">
    <source>
        <dbReference type="PIRNR" id="PIRNR000489"/>
    </source>
</evidence>
<keyword evidence="16" id="KW-0863">Zinc-finger</keyword>
<dbReference type="InterPro" id="IPR012317">
    <property type="entry name" value="Poly(ADP-ribose)pol_cat_dom"/>
</dbReference>
<evidence type="ECO:0000259" key="35">
    <source>
        <dbReference type="PROSITE" id="PS50172"/>
    </source>
</evidence>
<evidence type="ECO:0000256" key="8">
    <source>
        <dbReference type="ARBA" id="ARBA00022533"/>
    </source>
</evidence>
<dbReference type="InterPro" id="IPR038650">
    <property type="entry name" value="PADR1_C_dom_sf"/>
</dbReference>
<comment type="catalytic activity">
    <reaction evidence="25">
        <text>L-aspartyl-[protein] + NAD(+) = 4-O-(ADP-D-ribosyl)-L-aspartyl-[protein] + nicotinamide</text>
        <dbReference type="Rhea" id="RHEA:54424"/>
        <dbReference type="Rhea" id="RHEA-COMP:9867"/>
        <dbReference type="Rhea" id="RHEA-COMP:13832"/>
        <dbReference type="ChEBI" id="CHEBI:17154"/>
        <dbReference type="ChEBI" id="CHEBI:29961"/>
        <dbReference type="ChEBI" id="CHEBI:57540"/>
        <dbReference type="ChEBI" id="CHEBI:138102"/>
    </reaction>
    <physiologicalReaction direction="left-to-right" evidence="25">
        <dbReference type="Rhea" id="RHEA:54425"/>
    </physiologicalReaction>
</comment>
<evidence type="ECO:0000256" key="10">
    <source>
        <dbReference type="ARBA" id="ARBA00022676"/>
    </source>
</evidence>
<keyword evidence="21 32" id="KW-0238">DNA-binding</keyword>
<keyword evidence="13 32" id="KW-0479">Metal-binding</keyword>
<keyword evidence="7" id="KW-1017">Isopeptide bond</keyword>
<evidence type="ECO:0000256" key="24">
    <source>
        <dbReference type="ARBA" id="ARBA00024159"/>
    </source>
</evidence>
<evidence type="ECO:0000256" key="9">
    <source>
        <dbReference type="ARBA" id="ARBA00022588"/>
    </source>
</evidence>
<dbReference type="Pfam" id="PF00533">
    <property type="entry name" value="BRCT"/>
    <property type="match status" value="1"/>
</dbReference>
<dbReference type="SUPFAM" id="SSF56399">
    <property type="entry name" value="ADP-ribosylation"/>
    <property type="match status" value="1"/>
</dbReference>
<evidence type="ECO:0000256" key="15">
    <source>
        <dbReference type="ARBA" id="ARBA00022765"/>
    </source>
</evidence>
<dbReference type="EMBL" id="HACA01001209">
    <property type="protein sequence ID" value="CDW18570.1"/>
    <property type="molecule type" value="Transcribed_RNA"/>
</dbReference>
<keyword evidence="15" id="KW-0013">ADP-ribosylation</keyword>
<evidence type="ECO:0000256" key="28">
    <source>
        <dbReference type="ARBA" id="ARBA00048241"/>
    </source>
</evidence>
<evidence type="ECO:0000256" key="23">
    <source>
        <dbReference type="ARBA" id="ARBA00023242"/>
    </source>
</evidence>
<dbReference type="PANTHER" id="PTHR10459">
    <property type="entry name" value="DNA LIGASE"/>
    <property type="match status" value="1"/>
</dbReference>
<keyword evidence="6" id="KW-0963">Cytoplasm</keyword>
<dbReference type="InterPro" id="IPR001357">
    <property type="entry name" value="BRCT_dom"/>
</dbReference>
<dbReference type="PROSITE" id="PS51059">
    <property type="entry name" value="PARP_CATALYTIC"/>
    <property type="match status" value="1"/>
</dbReference>
<evidence type="ECO:0000256" key="12">
    <source>
        <dbReference type="ARBA" id="ARBA00022695"/>
    </source>
</evidence>
<dbReference type="SUPFAM" id="SSF57716">
    <property type="entry name" value="Glucocorticoid receptor-like (DNA-binding domain)"/>
    <property type="match status" value="2"/>
</dbReference>
<dbReference type="FunFam" id="1.20.142.10:FF:000001">
    <property type="entry name" value="Poly [ADP-ribose] polymerase"/>
    <property type="match status" value="1"/>
</dbReference>
<keyword evidence="20 32" id="KW-0520">NAD</keyword>
<dbReference type="CDD" id="cd08001">
    <property type="entry name" value="WGR_PARP1_like"/>
    <property type="match status" value="1"/>
</dbReference>
<feature type="domain" description="BRCT" evidence="35">
    <location>
        <begin position="376"/>
        <end position="454"/>
    </location>
</feature>
<evidence type="ECO:0000256" key="17">
    <source>
        <dbReference type="ARBA" id="ARBA00022833"/>
    </source>
</evidence>
<dbReference type="InterPro" id="IPR036930">
    <property type="entry name" value="WGR_dom_sf"/>
</dbReference>
<feature type="region of interest" description="Disordered" evidence="33">
    <location>
        <begin position="472"/>
        <end position="501"/>
    </location>
</feature>
<dbReference type="InterPro" id="IPR049296">
    <property type="entry name" value="PARP1-like_PADR1_N"/>
</dbReference>
<dbReference type="InterPro" id="IPR012982">
    <property type="entry name" value="PARP1-like_PADR1_Zn_ribbon"/>
</dbReference>
<dbReference type="GO" id="GO:0045087">
    <property type="term" value="P:innate immune response"/>
    <property type="evidence" value="ECO:0007669"/>
    <property type="project" value="UniProtKB-KW"/>
</dbReference>
<dbReference type="SUPFAM" id="SSF142921">
    <property type="entry name" value="WGR domain-like"/>
    <property type="match status" value="1"/>
</dbReference>
<dbReference type="Gene3D" id="1.10.20.130">
    <property type="match status" value="1"/>
</dbReference>
<dbReference type="PANTHER" id="PTHR10459:SF112">
    <property type="entry name" value="POLY [ADP-RIBOSE] POLYMERASE 1"/>
    <property type="match status" value="1"/>
</dbReference>
<dbReference type="SUPFAM" id="SSF52113">
    <property type="entry name" value="BRCT domain"/>
    <property type="match status" value="1"/>
</dbReference>
<comment type="catalytic activity">
    <reaction evidence="29">
        <text>L-tyrosyl-[protein] + NAD(+) = O-(ADP-D-ribosyl)-L-tyrosyl-[protein] + nicotinamide + H(+)</text>
        <dbReference type="Rhea" id="RHEA:58236"/>
        <dbReference type="Rhea" id="RHEA-COMP:10136"/>
        <dbReference type="Rhea" id="RHEA-COMP:15092"/>
        <dbReference type="ChEBI" id="CHEBI:15378"/>
        <dbReference type="ChEBI" id="CHEBI:17154"/>
        <dbReference type="ChEBI" id="CHEBI:46858"/>
        <dbReference type="ChEBI" id="CHEBI:57540"/>
        <dbReference type="ChEBI" id="CHEBI:142557"/>
    </reaction>
    <physiologicalReaction direction="left-to-right" evidence="29">
        <dbReference type="Rhea" id="RHEA:58237"/>
    </physiologicalReaction>
</comment>
<keyword evidence="14" id="KW-0677">Repeat</keyword>
<evidence type="ECO:0000313" key="39">
    <source>
        <dbReference type="EMBL" id="CDW18570.1"/>
    </source>
</evidence>
<dbReference type="SUPFAM" id="SSF47587">
    <property type="entry name" value="Domain of poly(ADP-ribose) polymerase"/>
    <property type="match status" value="1"/>
</dbReference>
<dbReference type="GO" id="GO:0140808">
    <property type="term" value="F:NAD+-protein-tyrosine ADP-ribosyltransferase activity"/>
    <property type="evidence" value="ECO:0007669"/>
    <property type="project" value="RHEA"/>
</dbReference>
<evidence type="ECO:0000259" key="37">
    <source>
        <dbReference type="PROSITE" id="PS51060"/>
    </source>
</evidence>
<keyword evidence="19" id="KW-0805">Transcription regulation</keyword>
<dbReference type="Gene3D" id="3.30.1740.10">
    <property type="entry name" value="Zinc finger, PARP-type"/>
    <property type="match status" value="2"/>
</dbReference>
<evidence type="ECO:0000256" key="25">
    <source>
        <dbReference type="ARBA" id="ARBA00024164"/>
    </source>
</evidence>
<dbReference type="Gene3D" id="3.40.50.10190">
    <property type="entry name" value="BRCT domain"/>
    <property type="match status" value="1"/>
</dbReference>